<reference evidence="3 4" key="1">
    <citation type="submission" date="2018-03" db="EMBL/GenBank/DDBJ databases">
        <authorList>
            <person name="Keele B.F."/>
        </authorList>
    </citation>
    <scope>NUCLEOTIDE SEQUENCE [LARGE SCALE GENOMIC DNA]</scope>
    <source>
        <strain evidence="3 4">CECT 8599</strain>
    </source>
</reference>
<name>A0A2R8BEL8_9RHOB</name>
<sequence>MNIQAPQTVPPPNNVSRIDDFPMRRDVIDRIATTRAKVIRVGLTGRIIYLPDPITKPSDAEQAAVFDLLAQQIREIEDVKALLTGTYINDDIPKEIADWVFRLAKTMPADVDGVLHMLELSKVIEKTAAQPQNAKALANALKAHMDFARNKGFHDMVTRLCNRLWTDLDSARERKASEAQKSSRAVMSTLGRLEHIGKHVRLVSLNASVEAARAGDAGRGLAVIATEFKSLAEEIQSLATSARAEIETK</sequence>
<proteinExistence type="predicted"/>
<dbReference type="InterPro" id="IPR004089">
    <property type="entry name" value="MCPsignal_dom"/>
</dbReference>
<evidence type="ECO:0000313" key="4">
    <source>
        <dbReference type="Proteomes" id="UP000244880"/>
    </source>
</evidence>
<dbReference type="GO" id="GO:0016020">
    <property type="term" value="C:membrane"/>
    <property type="evidence" value="ECO:0007669"/>
    <property type="project" value="InterPro"/>
</dbReference>
<dbReference type="AlphaFoldDB" id="A0A2R8BEL8"/>
<dbReference type="Pfam" id="PF00015">
    <property type="entry name" value="MCPsignal"/>
    <property type="match status" value="1"/>
</dbReference>
<keyword evidence="4" id="KW-1185">Reference proteome</keyword>
<gene>
    <name evidence="3" type="primary">mcp2</name>
    <name evidence="3" type="ORF">ASD8599_02276</name>
</gene>
<dbReference type="OrthoDB" id="9765776at2"/>
<keyword evidence="1" id="KW-0807">Transducer</keyword>
<dbReference type="InterPro" id="IPR004090">
    <property type="entry name" value="Chemotax_Me-accpt_rcpt"/>
</dbReference>
<dbReference type="Gene3D" id="1.10.287.950">
    <property type="entry name" value="Methyl-accepting chemotaxis protein"/>
    <property type="match status" value="1"/>
</dbReference>
<dbReference type="GO" id="GO:0007165">
    <property type="term" value="P:signal transduction"/>
    <property type="evidence" value="ECO:0007669"/>
    <property type="project" value="UniProtKB-KW"/>
</dbReference>
<dbReference type="GO" id="GO:0006935">
    <property type="term" value="P:chemotaxis"/>
    <property type="evidence" value="ECO:0007669"/>
    <property type="project" value="InterPro"/>
</dbReference>
<dbReference type="RefSeq" id="WP_108828599.1">
    <property type="nucleotide sequence ID" value="NZ_OMOR01000001.1"/>
</dbReference>
<evidence type="ECO:0000259" key="2">
    <source>
        <dbReference type="PROSITE" id="PS50111"/>
    </source>
</evidence>
<accession>A0A2R8BEL8</accession>
<dbReference type="SUPFAM" id="SSF58104">
    <property type="entry name" value="Methyl-accepting chemotaxis protein (MCP) signaling domain"/>
    <property type="match status" value="1"/>
</dbReference>
<dbReference type="EMBL" id="OMOR01000001">
    <property type="protein sequence ID" value="SPH21524.1"/>
    <property type="molecule type" value="Genomic_DNA"/>
</dbReference>
<dbReference type="PROSITE" id="PS50111">
    <property type="entry name" value="CHEMOTAXIS_TRANSDUC_2"/>
    <property type="match status" value="1"/>
</dbReference>
<evidence type="ECO:0000313" key="3">
    <source>
        <dbReference type="EMBL" id="SPH21524.1"/>
    </source>
</evidence>
<dbReference type="Proteomes" id="UP000244880">
    <property type="component" value="Unassembled WGS sequence"/>
</dbReference>
<organism evidence="3 4">
    <name type="scientific">Ascidiaceihabitans donghaensis</name>
    <dbReference type="NCBI Taxonomy" id="1510460"/>
    <lineage>
        <taxon>Bacteria</taxon>
        <taxon>Pseudomonadati</taxon>
        <taxon>Pseudomonadota</taxon>
        <taxon>Alphaproteobacteria</taxon>
        <taxon>Rhodobacterales</taxon>
        <taxon>Paracoccaceae</taxon>
        <taxon>Ascidiaceihabitans</taxon>
    </lineage>
</organism>
<feature type="domain" description="Methyl-accepting transducer" evidence="2">
    <location>
        <begin position="178"/>
        <end position="249"/>
    </location>
</feature>
<dbReference type="GO" id="GO:0004888">
    <property type="term" value="F:transmembrane signaling receptor activity"/>
    <property type="evidence" value="ECO:0007669"/>
    <property type="project" value="InterPro"/>
</dbReference>
<evidence type="ECO:0000256" key="1">
    <source>
        <dbReference type="PROSITE-ProRule" id="PRU00284"/>
    </source>
</evidence>
<protein>
    <submittedName>
        <fullName evidence="3">Methyl-accepting chemotaxis protein 2</fullName>
    </submittedName>
</protein>
<dbReference type="PRINTS" id="PR00260">
    <property type="entry name" value="CHEMTRNSDUCR"/>
</dbReference>